<dbReference type="PANTHER" id="PTHR43433:SF4">
    <property type="entry name" value="NON-HEME CHLOROPEROXIDASE-RELATED"/>
    <property type="match status" value="1"/>
</dbReference>
<gene>
    <name evidence="3" type="ORF">A3Z14_14940</name>
    <name evidence="4" type="ORF">CB082_08290</name>
</gene>
<evidence type="ECO:0000313" key="4">
    <source>
        <dbReference type="EMBL" id="EDH5177398.1"/>
    </source>
</evidence>
<dbReference type="RefSeq" id="WP_116526133.1">
    <property type="nucleotide sequence ID" value="NZ_JADDHZ010000003.1"/>
</dbReference>
<dbReference type="EMBL" id="AAMHXE010000003">
    <property type="protein sequence ID" value="EDH5177398.1"/>
    <property type="molecule type" value="Genomic_DNA"/>
</dbReference>
<keyword evidence="1" id="KW-0812">Transmembrane</keyword>
<keyword evidence="1" id="KW-1133">Transmembrane helix</keyword>
<sequence>MILFLFNLNNMVFYTESDWRGVMNHIFKFAFIFIINTIFLINASATTMDKDKFVEANGIKIHYVEEGEGPPLLLIHGGGLTAKSWQGLAKEASRYFRVIMPDSRGHGLTNNPQGTFSYDLMTEDMAAFVKALKLEKPLVMGYSDGGMVVLKLTSRYPDLARAAIVGGATHRFATTHYMQGMEIFYGKGMPQVEMPLIPGSGHAIFQTPGKTLLFYALVLEFLQRQIPKAS</sequence>
<dbReference type="AlphaFoldDB" id="A0A3V4SJL3"/>
<evidence type="ECO:0000259" key="2">
    <source>
        <dbReference type="Pfam" id="PF00561"/>
    </source>
</evidence>
<feature type="domain" description="AB hydrolase-1" evidence="2">
    <location>
        <begin position="70"/>
        <end position="168"/>
    </location>
</feature>
<dbReference type="EMBL" id="AAKNFY010000008">
    <property type="protein sequence ID" value="ECT5878197.1"/>
    <property type="molecule type" value="Genomic_DNA"/>
</dbReference>
<dbReference type="GO" id="GO:0016787">
    <property type="term" value="F:hydrolase activity"/>
    <property type="evidence" value="ECO:0007669"/>
    <property type="project" value="UniProtKB-KW"/>
</dbReference>
<evidence type="ECO:0000313" key="3">
    <source>
        <dbReference type="EMBL" id="ECT5878197.1"/>
    </source>
</evidence>
<dbReference type="InterPro" id="IPR050471">
    <property type="entry name" value="AB_hydrolase"/>
</dbReference>
<organism evidence="4">
    <name type="scientific">Salmonella enterica subsp. enterica serovar Altona</name>
    <dbReference type="NCBI Taxonomy" id="1151173"/>
    <lineage>
        <taxon>Bacteria</taxon>
        <taxon>Pseudomonadati</taxon>
        <taxon>Pseudomonadota</taxon>
        <taxon>Gammaproteobacteria</taxon>
        <taxon>Enterobacterales</taxon>
        <taxon>Enterobacteriaceae</taxon>
        <taxon>Salmonella</taxon>
    </lineage>
</organism>
<keyword evidence="1" id="KW-0472">Membrane</keyword>
<dbReference type="Pfam" id="PF00561">
    <property type="entry name" value="Abhydrolase_1"/>
    <property type="match status" value="1"/>
</dbReference>
<reference evidence="3" key="1">
    <citation type="submission" date="2018-07" db="EMBL/GenBank/DDBJ databases">
        <authorList>
            <consortium name="NARMS: The National Antimicrobial Resistance Monitoring System"/>
        </authorList>
    </citation>
    <scope>NUCLEOTIDE SEQUENCE</scope>
    <source>
        <strain evidence="3">CVM N57113F</strain>
    </source>
</reference>
<reference evidence="4" key="2">
    <citation type="submission" date="2018-07" db="EMBL/GenBank/DDBJ databases">
        <authorList>
            <consortium name="GenomeTrakr network: Whole genome sequencing for foodborne pathogen traceback"/>
        </authorList>
    </citation>
    <scope>NUCLEOTIDE SEQUENCE</scope>
    <source>
        <strain evidence="4">FSIS1701107</strain>
    </source>
</reference>
<keyword evidence="4" id="KW-0378">Hydrolase</keyword>
<feature type="transmembrane region" description="Helical" evidence="1">
    <location>
        <begin position="26"/>
        <end position="45"/>
    </location>
</feature>
<dbReference type="InterPro" id="IPR029058">
    <property type="entry name" value="AB_hydrolase_fold"/>
</dbReference>
<protein>
    <submittedName>
        <fullName evidence="4">Alpha/beta hydrolase</fullName>
    </submittedName>
</protein>
<accession>A0A3V4SJL3</accession>
<dbReference type="SUPFAM" id="SSF53474">
    <property type="entry name" value="alpha/beta-Hydrolases"/>
    <property type="match status" value="1"/>
</dbReference>
<dbReference type="Gene3D" id="3.40.50.1820">
    <property type="entry name" value="alpha/beta hydrolase"/>
    <property type="match status" value="1"/>
</dbReference>
<dbReference type="PANTHER" id="PTHR43433">
    <property type="entry name" value="HYDROLASE, ALPHA/BETA FOLD FAMILY PROTEIN"/>
    <property type="match status" value="1"/>
</dbReference>
<comment type="caution">
    <text evidence="4">The sequence shown here is derived from an EMBL/GenBank/DDBJ whole genome shotgun (WGS) entry which is preliminary data.</text>
</comment>
<dbReference type="InterPro" id="IPR000073">
    <property type="entry name" value="AB_hydrolase_1"/>
</dbReference>
<evidence type="ECO:0000256" key="1">
    <source>
        <dbReference type="SAM" id="Phobius"/>
    </source>
</evidence>
<name>A0A3V4SJL3_SALET</name>
<proteinExistence type="predicted"/>